<protein>
    <recommendedName>
        <fullName evidence="1">STAS domain-containing protein</fullName>
    </recommendedName>
</protein>
<dbReference type="InterPro" id="IPR036513">
    <property type="entry name" value="STAS_dom_sf"/>
</dbReference>
<reference evidence="3" key="1">
    <citation type="journal article" date="2019" name="Int. J. Syst. Evol. Microbiol.">
        <title>The Global Catalogue of Microorganisms (GCM) 10K type strain sequencing project: providing services to taxonomists for standard genome sequencing and annotation.</title>
        <authorList>
            <consortium name="The Broad Institute Genomics Platform"/>
            <consortium name="The Broad Institute Genome Sequencing Center for Infectious Disease"/>
            <person name="Wu L."/>
            <person name="Ma J."/>
        </authorList>
    </citation>
    <scope>NUCLEOTIDE SEQUENCE [LARGE SCALE GENOMIC DNA]</scope>
    <source>
        <strain evidence="3">CGMCC 4.7367</strain>
    </source>
</reference>
<dbReference type="Pfam" id="PF01740">
    <property type="entry name" value="STAS"/>
    <property type="match status" value="1"/>
</dbReference>
<dbReference type="EMBL" id="BNAR01000004">
    <property type="protein sequence ID" value="GHH38649.1"/>
    <property type="molecule type" value="Genomic_DNA"/>
</dbReference>
<evidence type="ECO:0000313" key="3">
    <source>
        <dbReference type="Proteomes" id="UP000605568"/>
    </source>
</evidence>
<feature type="domain" description="STAS" evidence="1">
    <location>
        <begin position="18"/>
        <end position="119"/>
    </location>
</feature>
<gene>
    <name evidence="2" type="ORF">GCM10017774_28900</name>
</gene>
<name>A0ABQ3MCN8_9PSEU</name>
<dbReference type="RefSeq" id="WP_191298430.1">
    <property type="nucleotide sequence ID" value="NZ_BNAR01000004.1"/>
</dbReference>
<keyword evidence="3" id="KW-1185">Reference proteome</keyword>
<dbReference type="CDD" id="cd07043">
    <property type="entry name" value="STAS_anti-anti-sigma_factors"/>
    <property type="match status" value="1"/>
</dbReference>
<sequence>MQRQLNETLDVTSAVGHDGVAVVVLTGEIDMTNAGAPLAKSLGVLELAPAGLVVDLRSVGFFGSSGINLLVTVEEQARRRGVPFGVVASHPAVLKPLTMTGVRMQFPLFPSVADALAGLRAVPAQRRAS</sequence>
<dbReference type="SUPFAM" id="SSF52091">
    <property type="entry name" value="SpoIIaa-like"/>
    <property type="match status" value="1"/>
</dbReference>
<comment type="caution">
    <text evidence="2">The sequence shown here is derived from an EMBL/GenBank/DDBJ whole genome shotgun (WGS) entry which is preliminary data.</text>
</comment>
<evidence type="ECO:0000313" key="2">
    <source>
        <dbReference type="EMBL" id="GHH38649.1"/>
    </source>
</evidence>
<proteinExistence type="predicted"/>
<dbReference type="Proteomes" id="UP000605568">
    <property type="component" value="Unassembled WGS sequence"/>
</dbReference>
<dbReference type="Gene3D" id="3.30.750.24">
    <property type="entry name" value="STAS domain"/>
    <property type="match status" value="1"/>
</dbReference>
<evidence type="ECO:0000259" key="1">
    <source>
        <dbReference type="PROSITE" id="PS50801"/>
    </source>
</evidence>
<dbReference type="InterPro" id="IPR002645">
    <property type="entry name" value="STAS_dom"/>
</dbReference>
<organism evidence="2 3">
    <name type="scientific">Lentzea cavernae</name>
    <dbReference type="NCBI Taxonomy" id="2020703"/>
    <lineage>
        <taxon>Bacteria</taxon>
        <taxon>Bacillati</taxon>
        <taxon>Actinomycetota</taxon>
        <taxon>Actinomycetes</taxon>
        <taxon>Pseudonocardiales</taxon>
        <taxon>Pseudonocardiaceae</taxon>
        <taxon>Lentzea</taxon>
    </lineage>
</organism>
<dbReference type="PANTHER" id="PTHR33495">
    <property type="entry name" value="ANTI-SIGMA FACTOR ANTAGONIST TM_1081-RELATED-RELATED"/>
    <property type="match status" value="1"/>
</dbReference>
<dbReference type="PROSITE" id="PS50801">
    <property type="entry name" value="STAS"/>
    <property type="match status" value="1"/>
</dbReference>
<dbReference type="PANTHER" id="PTHR33495:SF13">
    <property type="entry name" value="ANTI-SIGMA-F FACTOR ANTAGONIST RSFB"/>
    <property type="match status" value="1"/>
</dbReference>
<accession>A0ABQ3MCN8</accession>